<dbReference type="PANTHER" id="PTHR15074">
    <property type="entry name" value="METHYL-CPG-BINDING PROTEIN"/>
    <property type="match status" value="1"/>
</dbReference>
<protein>
    <submittedName>
        <fullName evidence="10">Thioredoxin peroxidase, mitochondrial isoform</fullName>
    </submittedName>
</protein>
<dbReference type="Proteomes" id="UP000737391">
    <property type="component" value="Unassembled WGS sequence"/>
</dbReference>
<dbReference type="Pfam" id="PF00730">
    <property type="entry name" value="HhH-GPD"/>
    <property type="match status" value="1"/>
</dbReference>
<dbReference type="PROSITE" id="PS51352">
    <property type="entry name" value="THIOREDOXIN_2"/>
    <property type="match status" value="1"/>
</dbReference>
<comment type="subcellular location">
    <subcellularLocation>
        <location evidence="1">Nucleus</location>
    </subcellularLocation>
</comment>
<dbReference type="EMBL" id="LUFC02000573">
    <property type="protein sequence ID" value="KAF4496085.1"/>
    <property type="molecule type" value="Genomic_DNA"/>
</dbReference>
<dbReference type="Gene3D" id="1.10.340.30">
    <property type="entry name" value="Hypothetical protein, domain 2"/>
    <property type="match status" value="1"/>
</dbReference>
<reference evidence="10" key="1">
    <citation type="submission" date="2020-01" db="EMBL/GenBank/DDBJ databases">
        <title>Identification and distribution of gene clusters putatively required for synthesis of sphingolipid metabolism inhibitors in phylogenetically diverse species of the filamentous fungus Fusarium.</title>
        <authorList>
            <person name="Kim H.-S."/>
            <person name="Busman M."/>
            <person name="Brown D.W."/>
            <person name="Divon H."/>
            <person name="Uhlig S."/>
            <person name="Proctor R.H."/>
        </authorList>
    </citation>
    <scope>NUCLEOTIDE SEQUENCE</scope>
    <source>
        <strain evidence="10">NRRL 31653</strain>
    </source>
</reference>
<dbReference type="GO" id="GO:0006285">
    <property type="term" value="P:base-excision repair, AP site formation"/>
    <property type="evidence" value="ECO:0007669"/>
    <property type="project" value="UniProtKB-ARBA"/>
</dbReference>
<keyword evidence="3" id="KW-0049">Antioxidant</keyword>
<dbReference type="Gene3D" id="3.40.30.10">
    <property type="entry name" value="Glutaredoxin"/>
    <property type="match status" value="1"/>
</dbReference>
<dbReference type="InterPro" id="IPR003265">
    <property type="entry name" value="HhH-GPD_domain"/>
</dbReference>
<accession>A0A9P5E5I3</accession>
<dbReference type="GO" id="GO:0003677">
    <property type="term" value="F:DNA binding"/>
    <property type="evidence" value="ECO:0007669"/>
    <property type="project" value="InterPro"/>
</dbReference>
<evidence type="ECO:0000256" key="3">
    <source>
        <dbReference type="ARBA" id="ARBA00022862"/>
    </source>
</evidence>
<evidence type="ECO:0000259" key="9">
    <source>
        <dbReference type="PROSITE" id="PS51352"/>
    </source>
</evidence>
<dbReference type="InterPro" id="IPR036249">
    <property type="entry name" value="Thioredoxin-like_sf"/>
</dbReference>
<feature type="domain" description="Thioredoxin" evidence="9">
    <location>
        <begin position="48"/>
        <end position="211"/>
    </location>
</feature>
<feature type="compositionally biased region" description="Basic and acidic residues" evidence="8">
    <location>
        <begin position="509"/>
        <end position="519"/>
    </location>
</feature>
<evidence type="ECO:0000313" key="10">
    <source>
        <dbReference type="EMBL" id="KAF4496085.1"/>
    </source>
</evidence>
<comment type="caution">
    <text evidence="10">The sequence shown here is derived from an EMBL/GenBank/DDBJ whole genome shotgun (WGS) entry which is preliminary data.</text>
</comment>
<comment type="similarity">
    <text evidence="7">Belongs to the peroxiredoxin family. Prx6 subfamily.</text>
</comment>
<proteinExistence type="inferred from homology"/>
<evidence type="ECO:0000256" key="2">
    <source>
        <dbReference type="ARBA" id="ARBA00022559"/>
    </source>
</evidence>
<keyword evidence="11" id="KW-1185">Reference proteome</keyword>
<evidence type="ECO:0000313" key="11">
    <source>
        <dbReference type="Proteomes" id="UP000737391"/>
    </source>
</evidence>
<dbReference type="SUPFAM" id="SSF48150">
    <property type="entry name" value="DNA-glycosylase"/>
    <property type="match status" value="1"/>
</dbReference>
<name>A0A9P5E5I3_9HYPO</name>
<dbReference type="InterPro" id="IPR019479">
    <property type="entry name" value="Peroxiredoxin_C"/>
</dbReference>
<feature type="region of interest" description="Disordered" evidence="8">
    <location>
        <begin position="509"/>
        <end position="533"/>
    </location>
</feature>
<dbReference type="FunFam" id="3.40.30.10:FF:000011">
    <property type="entry name" value="Peroxiredoxin PRX1"/>
    <property type="match status" value="1"/>
</dbReference>
<evidence type="ECO:0000256" key="7">
    <source>
        <dbReference type="ARBA" id="ARBA00025719"/>
    </source>
</evidence>
<gene>
    <name evidence="10" type="ORF">FAGAP_7776</name>
</gene>
<organism evidence="10 11">
    <name type="scientific">Fusarium agapanthi</name>
    <dbReference type="NCBI Taxonomy" id="1803897"/>
    <lineage>
        <taxon>Eukaryota</taxon>
        <taxon>Fungi</taxon>
        <taxon>Dikarya</taxon>
        <taxon>Ascomycota</taxon>
        <taxon>Pezizomycotina</taxon>
        <taxon>Sordariomycetes</taxon>
        <taxon>Hypocreomycetidae</taxon>
        <taxon>Hypocreales</taxon>
        <taxon>Nectriaceae</taxon>
        <taxon>Fusarium</taxon>
        <taxon>Fusarium fujikuroi species complex</taxon>
    </lineage>
</organism>
<dbReference type="InterPro" id="IPR013766">
    <property type="entry name" value="Thioredoxin_domain"/>
</dbReference>
<dbReference type="GO" id="GO:0051920">
    <property type="term" value="F:peroxiredoxin activity"/>
    <property type="evidence" value="ECO:0007669"/>
    <property type="project" value="InterPro"/>
</dbReference>
<evidence type="ECO:0000256" key="8">
    <source>
        <dbReference type="SAM" id="MobiDB-lite"/>
    </source>
</evidence>
<dbReference type="InterPro" id="IPR045138">
    <property type="entry name" value="MeCP2/MBD4"/>
</dbReference>
<dbReference type="InterPro" id="IPR045020">
    <property type="entry name" value="PRX_1cys"/>
</dbReference>
<dbReference type="OrthoDB" id="10265068at2759"/>
<evidence type="ECO:0000256" key="1">
    <source>
        <dbReference type="ARBA" id="ARBA00004123"/>
    </source>
</evidence>
<dbReference type="CDD" id="cd03016">
    <property type="entry name" value="PRX_1cys"/>
    <property type="match status" value="1"/>
</dbReference>
<dbReference type="PANTHER" id="PTHR15074:SF0">
    <property type="entry name" value="METHYL-CPG-BINDING DOMAIN PROTEIN 4-LIKE PROTEIN"/>
    <property type="match status" value="1"/>
</dbReference>
<keyword evidence="6" id="KW-0676">Redox-active center</keyword>
<evidence type="ECO:0000256" key="4">
    <source>
        <dbReference type="ARBA" id="ARBA00023002"/>
    </source>
</evidence>
<keyword evidence="5" id="KW-0539">Nucleus</keyword>
<dbReference type="InterPro" id="IPR000866">
    <property type="entry name" value="AhpC/TSA"/>
</dbReference>
<evidence type="ECO:0000256" key="5">
    <source>
        <dbReference type="ARBA" id="ARBA00023242"/>
    </source>
</evidence>
<keyword evidence="2 10" id="KW-0575">Peroxidase</keyword>
<dbReference type="Pfam" id="PF00578">
    <property type="entry name" value="AhpC-TSA"/>
    <property type="match status" value="1"/>
</dbReference>
<dbReference type="SUPFAM" id="SSF52833">
    <property type="entry name" value="Thioredoxin-like"/>
    <property type="match status" value="1"/>
</dbReference>
<dbReference type="Gene3D" id="3.30.1020.10">
    <property type="entry name" value="Antioxidant, Horf6, Chain A, domain2"/>
    <property type="match status" value="1"/>
</dbReference>
<dbReference type="GO" id="GO:0005634">
    <property type="term" value="C:nucleus"/>
    <property type="evidence" value="ECO:0007669"/>
    <property type="project" value="UniProtKB-SubCell"/>
</dbReference>
<dbReference type="Pfam" id="PF10417">
    <property type="entry name" value="1-cysPrx_C"/>
    <property type="match status" value="1"/>
</dbReference>
<sequence>MASFIPRVIRSISALPKRADWVPATMRPLAQPMARRFLATTTQEQPRHRLGSTAPNFKALTTHGEIDFHKFIDNYWTILFSHPADFTPVCTTELGAFAKLKPEFDKGGVKMIGLNANDLGSHDKSVDDINQVSNTNLQFPIITDADRKVAFLYDIISQEDFDNIAKKGIAFTIRSVFVVDPSKKIRLTMMYPASTGRNSAEVLRVIDSPQTGDRKGVVPPIDWQVGDDVIVPPSVSTEDAKKKFGDVREVKRYLRFTKALSHRRVTRSMVKNDVSDTKVIKFEKRQTVPRKLPPGVVLSASRIPPISRQRFGLIQETVGTDLYQLLVAAVLWNRTRGSQARPVFQKLISRYPTPTHLAEASFSDLADLIRPIGLYNSRAARFIAFAKTWLDKPPHKSRRYRKLHYPLQGDGLGIGRDEVLDEDDVRQGWEVAHLPSLGPYAIDSYRIFHRDILRGLADDWNGLNAVRGLQPEWKRVVPLDKELRAYLRWMWLKEGWIWDPETGDKIKASEEKMEKERNLSRSLSPEGFRVRKQ</sequence>
<dbReference type="AlphaFoldDB" id="A0A9P5E5I3"/>
<keyword evidence="4" id="KW-0560">Oxidoreductase</keyword>
<dbReference type="InterPro" id="IPR011257">
    <property type="entry name" value="DNA_glycosylase"/>
</dbReference>
<evidence type="ECO:0000256" key="6">
    <source>
        <dbReference type="ARBA" id="ARBA00023284"/>
    </source>
</evidence>